<protein>
    <submittedName>
        <fullName evidence="1">Uncharacterized protein</fullName>
    </submittedName>
</protein>
<accession>A0A2P5KCL8</accession>
<dbReference type="Proteomes" id="UP000243096">
    <property type="component" value="Unassembled WGS sequence"/>
</dbReference>
<comment type="caution">
    <text evidence="1">The sequence shown here is derived from an EMBL/GenBank/DDBJ whole genome shotgun (WGS) entry which is preliminary data.</text>
</comment>
<organism evidence="1 2">
    <name type="scientific">Mycetohabitans endofungorum</name>
    <dbReference type="NCBI Taxonomy" id="417203"/>
    <lineage>
        <taxon>Bacteria</taxon>
        <taxon>Pseudomonadati</taxon>
        <taxon>Pseudomonadota</taxon>
        <taxon>Betaproteobacteria</taxon>
        <taxon>Burkholderiales</taxon>
        <taxon>Burkholderiaceae</taxon>
        <taxon>Mycetohabitans</taxon>
    </lineage>
</organism>
<dbReference type="AlphaFoldDB" id="A0A2P5KCL8"/>
<evidence type="ECO:0000313" key="2">
    <source>
        <dbReference type="Proteomes" id="UP000243096"/>
    </source>
</evidence>
<dbReference type="EMBL" id="PRDW01000003">
    <property type="protein sequence ID" value="PPB84450.1"/>
    <property type="molecule type" value="Genomic_DNA"/>
</dbReference>
<reference evidence="1 2" key="1">
    <citation type="submission" date="2018-01" db="EMBL/GenBank/DDBJ databases">
        <title>Genomic Encyclopedia of Type Strains, Phase III (KMG-III): the genomes of soil and plant-associated and newly described type strains.</title>
        <authorList>
            <person name="Whitman W."/>
        </authorList>
    </citation>
    <scope>NUCLEOTIDE SEQUENCE [LARGE SCALE GENOMIC DNA]</scope>
    <source>
        <strain evidence="1 2">HKI456</strain>
    </source>
</reference>
<keyword evidence="2" id="KW-1185">Reference proteome</keyword>
<name>A0A2P5KCL8_9BURK</name>
<gene>
    <name evidence="1" type="ORF">B0O95_103140</name>
</gene>
<sequence>MVRPGVLREHRAVTRGQQRLRALCVSVRIAIARVDFTTDVPSVLRDTAGLAQTARCAPRAVRPWLCRAPWTRLLHPNLER</sequence>
<proteinExistence type="predicted"/>
<evidence type="ECO:0000313" key="1">
    <source>
        <dbReference type="EMBL" id="PPB84450.1"/>
    </source>
</evidence>